<dbReference type="AlphaFoldDB" id="A0A0P4WGW6"/>
<feature type="repeat" description="WD" evidence="3">
    <location>
        <begin position="558"/>
        <end position="599"/>
    </location>
</feature>
<dbReference type="Pfam" id="PF25168">
    <property type="entry name" value="Beta-prop_WDR36-Utp21_2nd"/>
    <property type="match status" value="1"/>
</dbReference>
<dbReference type="PROSITE" id="PS50294">
    <property type="entry name" value="WD_REPEATS_REGION"/>
    <property type="match status" value="1"/>
</dbReference>
<dbReference type="EMBL" id="GDRN01053326">
    <property type="protein sequence ID" value="JAI66173.1"/>
    <property type="molecule type" value="Transcribed_RNA"/>
</dbReference>
<name>A0A0P4WGW6_SCYOL</name>
<feature type="domain" description="WDR36/Utp21 N-terminal" evidence="5">
    <location>
        <begin position="36"/>
        <end position="301"/>
    </location>
</feature>
<dbReference type="SMART" id="SM00320">
    <property type="entry name" value="WD40"/>
    <property type="match status" value="11"/>
</dbReference>
<evidence type="ECO:0000256" key="3">
    <source>
        <dbReference type="PROSITE-ProRule" id="PRU00221"/>
    </source>
</evidence>
<accession>A0A0P4WGW6</accession>
<dbReference type="GO" id="GO:0006364">
    <property type="term" value="P:rRNA processing"/>
    <property type="evidence" value="ECO:0007669"/>
    <property type="project" value="InterPro"/>
</dbReference>
<evidence type="ECO:0000313" key="6">
    <source>
        <dbReference type="EMBL" id="JAI66173.1"/>
    </source>
</evidence>
<dbReference type="Pfam" id="PF04192">
    <property type="entry name" value="Utp21"/>
    <property type="match status" value="1"/>
</dbReference>
<dbReference type="InterPro" id="IPR007319">
    <property type="entry name" value="WDR36/Utp21_C"/>
</dbReference>
<dbReference type="InterPro" id="IPR001680">
    <property type="entry name" value="WD40_rpt"/>
</dbReference>
<organism evidence="6">
    <name type="scientific">Scylla olivacea</name>
    <name type="common">Orange mud crab</name>
    <name type="synonym">Cancer olivacea</name>
    <dbReference type="NCBI Taxonomy" id="85551"/>
    <lineage>
        <taxon>Eukaryota</taxon>
        <taxon>Metazoa</taxon>
        <taxon>Ecdysozoa</taxon>
        <taxon>Arthropoda</taxon>
        <taxon>Crustacea</taxon>
        <taxon>Multicrustacea</taxon>
        <taxon>Malacostraca</taxon>
        <taxon>Eumalacostraca</taxon>
        <taxon>Eucarida</taxon>
        <taxon>Decapoda</taxon>
        <taxon>Pleocyemata</taxon>
        <taxon>Brachyura</taxon>
        <taxon>Eubrachyura</taxon>
        <taxon>Portunoidea</taxon>
        <taxon>Portunidae</taxon>
        <taxon>Portuninae</taxon>
        <taxon>Scylla</taxon>
    </lineage>
</organism>
<dbReference type="SUPFAM" id="SSF50978">
    <property type="entry name" value="WD40 repeat-like"/>
    <property type="match status" value="2"/>
</dbReference>
<dbReference type="InterPro" id="IPR015943">
    <property type="entry name" value="WD40/YVTN_repeat-like_dom_sf"/>
</dbReference>
<dbReference type="PANTHER" id="PTHR22840">
    <property type="entry name" value="WD REPEAT-CONTAINING PROTEIN 36"/>
    <property type="match status" value="1"/>
</dbReference>
<sequence length="897" mass="100066">MAEGSKIFTPYRALGLVSTNIPPVVRYIQRRKENLIVTVVGNTFHTYGAAKLGLLGVGNPHENPIVAVCGDAFHIYTASGNDIYAWRRGTELKHKYVGHKASVHLMLPFGPHLIAVDKLNCLRVWDIKAESLYMQMEFQANSFQITALTHPATYLNKILLGSKQGKLQLWNLNTCKLIYTFKGWNAGVCVLEQAPAPDVIGIGLTSGKIILHNIKYDETVMELHQDWGKVTGIGFRSDGFPVMVTGSEIGHIAIWNLEEKNLISQIRDAHHGPVLGLKCLLNEPLLVTSSPDNTLKMWIFDLPDGGARLLKIRDGHSAPPLFARFHGSLGDCILSAGEDSSMRLFSTVTDIVNKNLGRASYNRKISKKKNMNLDRKVMPAIMRFTSETAQEKAWDNVAAVHRGKTVVTTWSIGAQKMGEHKLLHERFKERDWSGVVATCLDLTICGNFVIIGYSSGHMDKYNIQSGLLRGTYGDPFAHEGSVSGLVTDGLNQYIVSGGEDMHLKWWRMKDCHFIKGLTLSESISKMSLHKDSGLLGIALEDWSIHVVDVDTKKVIRKLYGHQNQVTDLAFSPDSKWLISSSLDKTVRTWDIPSGTCVDCFLVPIPCISLTMSPVGDFLATIHTDHLGIYLWSNQACYHHLSLHPLPQNYKAPTVFLPSTCADSSQLVAKEGEEIVEVKEESQTDNDEYKSPQQISEEFVTLALLPTSRWLNLLSLDVIKKRNKPVEPPKIPKSAPFFLPTVPGLEFKFAPAEGEKDEAKSKVKSVMSFEVLTTFGKKLKSKELEEALNMLMNQGPSGVEVEIRGLDPDVGGSKEVMVQFLEMIKFALEKQYNFEAVQGYLGLFLKLHAEYILENEEVHQMCEALAGILGRSWHNLRNSMNQTLCLVSYFKNAALINY</sequence>
<dbReference type="InterPro" id="IPR036322">
    <property type="entry name" value="WD40_repeat_dom_sf"/>
</dbReference>
<dbReference type="InterPro" id="IPR059157">
    <property type="entry name" value="WDR36-Utp21_N"/>
</dbReference>
<evidence type="ECO:0000259" key="4">
    <source>
        <dbReference type="Pfam" id="PF04192"/>
    </source>
</evidence>
<evidence type="ECO:0000256" key="2">
    <source>
        <dbReference type="ARBA" id="ARBA00022737"/>
    </source>
</evidence>
<proteinExistence type="predicted"/>
<dbReference type="PROSITE" id="PS50082">
    <property type="entry name" value="WD_REPEATS_2"/>
    <property type="match status" value="2"/>
</dbReference>
<dbReference type="GO" id="GO:0034388">
    <property type="term" value="C:Pwp2p-containing subcomplex of 90S preribosome"/>
    <property type="evidence" value="ECO:0007669"/>
    <property type="project" value="TreeGrafter"/>
</dbReference>
<dbReference type="Gene3D" id="2.130.10.10">
    <property type="entry name" value="YVTN repeat-like/Quinoprotein amine dehydrogenase"/>
    <property type="match status" value="2"/>
</dbReference>
<keyword evidence="1 3" id="KW-0853">WD repeat</keyword>
<feature type="domain" description="WDR36/Utp21 C-terminal" evidence="4">
    <location>
        <begin position="692"/>
        <end position="890"/>
    </location>
</feature>
<dbReference type="PROSITE" id="PS00678">
    <property type="entry name" value="WD_REPEATS_1"/>
    <property type="match status" value="1"/>
</dbReference>
<dbReference type="InterPro" id="IPR019775">
    <property type="entry name" value="WD40_repeat_CS"/>
</dbReference>
<dbReference type="GO" id="GO:0032040">
    <property type="term" value="C:small-subunit processome"/>
    <property type="evidence" value="ECO:0007669"/>
    <property type="project" value="InterPro"/>
</dbReference>
<feature type="repeat" description="WD" evidence="3">
    <location>
        <begin position="267"/>
        <end position="298"/>
    </location>
</feature>
<keyword evidence="2" id="KW-0677">Repeat</keyword>
<dbReference type="Pfam" id="PF25171">
    <property type="entry name" value="Beta-prop_WDR36-Utp21_1st"/>
    <property type="match status" value="1"/>
</dbReference>
<dbReference type="FunFam" id="2.130.10.10:FF:000109">
    <property type="entry name" value="WD repeat domain 36"/>
    <property type="match status" value="1"/>
</dbReference>
<evidence type="ECO:0000256" key="1">
    <source>
        <dbReference type="ARBA" id="ARBA00022574"/>
    </source>
</evidence>
<reference evidence="6" key="1">
    <citation type="submission" date="2015-09" db="EMBL/GenBank/DDBJ databases">
        <title>Scylla olivacea transcriptome.</title>
        <authorList>
            <person name="Ikhwanuddin M."/>
        </authorList>
    </citation>
    <scope>NUCLEOTIDE SEQUENCE</scope>
</reference>
<dbReference type="PANTHER" id="PTHR22840:SF12">
    <property type="entry name" value="WD REPEAT-CONTAINING PROTEIN 36"/>
    <property type="match status" value="1"/>
</dbReference>
<protein>
    <submittedName>
        <fullName evidence="6">Uncharacterized protein</fullName>
    </submittedName>
</protein>
<evidence type="ECO:0000259" key="5">
    <source>
        <dbReference type="Pfam" id="PF25171"/>
    </source>
</evidence>